<evidence type="ECO:0000259" key="7">
    <source>
        <dbReference type="PROSITE" id="PS50157"/>
    </source>
</evidence>
<dbReference type="GO" id="GO:0000981">
    <property type="term" value="F:DNA-binding transcription factor activity, RNA polymerase II-specific"/>
    <property type="evidence" value="ECO:0007669"/>
    <property type="project" value="UniProtKB-ARBA"/>
</dbReference>
<evidence type="ECO:0000256" key="3">
    <source>
        <dbReference type="ARBA" id="ARBA00022771"/>
    </source>
</evidence>
<dbReference type="OrthoDB" id="654211at2759"/>
<feature type="region of interest" description="Disordered" evidence="6">
    <location>
        <begin position="340"/>
        <end position="417"/>
    </location>
</feature>
<dbReference type="GO" id="GO:0031519">
    <property type="term" value="C:PcG protein complex"/>
    <property type="evidence" value="ECO:0007669"/>
    <property type="project" value="TreeGrafter"/>
</dbReference>
<organism evidence="8">
    <name type="scientific">Kwoniella dejecticola CBS 10117</name>
    <dbReference type="NCBI Taxonomy" id="1296121"/>
    <lineage>
        <taxon>Eukaryota</taxon>
        <taxon>Fungi</taxon>
        <taxon>Dikarya</taxon>
        <taxon>Basidiomycota</taxon>
        <taxon>Agaricomycotina</taxon>
        <taxon>Tremellomycetes</taxon>
        <taxon>Tremellales</taxon>
        <taxon>Cryptococcaceae</taxon>
        <taxon>Kwoniella</taxon>
    </lineage>
</organism>
<keyword evidence="2" id="KW-0677">Repeat</keyword>
<feature type="domain" description="C2H2-type" evidence="7">
    <location>
        <begin position="85"/>
        <end position="112"/>
    </location>
</feature>
<dbReference type="PANTHER" id="PTHR14003:SF19">
    <property type="entry name" value="YY2 TRANSCRIPTION FACTOR"/>
    <property type="match status" value="1"/>
</dbReference>
<dbReference type="EMBL" id="KI894027">
    <property type="protein sequence ID" value="OBR88683.1"/>
    <property type="molecule type" value="Genomic_DNA"/>
</dbReference>
<reference evidence="8" key="1">
    <citation type="submission" date="2013-07" db="EMBL/GenBank/DDBJ databases">
        <title>The Genome Sequence of Cryptococcus dejecticola CBS10117.</title>
        <authorList>
            <consortium name="The Broad Institute Genome Sequencing Platform"/>
            <person name="Cuomo C."/>
            <person name="Litvintseva A."/>
            <person name="Chen Y."/>
            <person name="Heitman J."/>
            <person name="Sun S."/>
            <person name="Springer D."/>
            <person name="Dromer F."/>
            <person name="Young S.K."/>
            <person name="Zeng Q."/>
            <person name="Gargeya S."/>
            <person name="Fitzgerald M."/>
            <person name="Abouelleil A."/>
            <person name="Alvarado L."/>
            <person name="Berlin A.M."/>
            <person name="Chapman S.B."/>
            <person name="Dewar J."/>
            <person name="Goldberg J."/>
            <person name="Griggs A."/>
            <person name="Gujja S."/>
            <person name="Hansen M."/>
            <person name="Howarth C."/>
            <person name="Imamovic A."/>
            <person name="Larimer J."/>
            <person name="McCowan C."/>
            <person name="Murphy C."/>
            <person name="Pearson M."/>
            <person name="Priest M."/>
            <person name="Roberts A."/>
            <person name="Saif S."/>
            <person name="Shea T."/>
            <person name="Sykes S."/>
            <person name="Wortman J."/>
            <person name="Nusbaum C."/>
            <person name="Birren B."/>
        </authorList>
    </citation>
    <scope>NUCLEOTIDE SEQUENCE [LARGE SCALE GENOMIC DNA]</scope>
    <source>
        <strain evidence="8">CBS 10117</strain>
    </source>
</reference>
<feature type="domain" description="C2H2-type" evidence="7">
    <location>
        <begin position="113"/>
        <end position="137"/>
    </location>
</feature>
<evidence type="ECO:0000256" key="4">
    <source>
        <dbReference type="ARBA" id="ARBA00022833"/>
    </source>
</evidence>
<dbReference type="RefSeq" id="XP_018266525.1">
    <property type="nucleotide sequence ID" value="XM_018403871.1"/>
</dbReference>
<feature type="compositionally biased region" description="Low complexity" evidence="6">
    <location>
        <begin position="476"/>
        <end position="489"/>
    </location>
</feature>
<proteinExistence type="predicted"/>
<dbReference type="FunFam" id="3.30.160.60:FF:000072">
    <property type="entry name" value="zinc finger protein 143 isoform X1"/>
    <property type="match status" value="1"/>
</dbReference>
<feature type="region of interest" description="Disordered" evidence="6">
    <location>
        <begin position="429"/>
        <end position="489"/>
    </location>
</feature>
<dbReference type="GO" id="GO:0000785">
    <property type="term" value="C:chromatin"/>
    <property type="evidence" value="ECO:0007669"/>
    <property type="project" value="TreeGrafter"/>
</dbReference>
<name>A0A1A6AF79_9TREE</name>
<evidence type="ECO:0000313" key="10">
    <source>
        <dbReference type="Proteomes" id="UP000078595"/>
    </source>
</evidence>
<evidence type="ECO:0000313" key="8">
    <source>
        <dbReference type="EMBL" id="OBR88683.1"/>
    </source>
</evidence>
<dbReference type="Proteomes" id="UP000078595">
    <property type="component" value="Chromosome 1"/>
</dbReference>
<evidence type="ECO:0000256" key="5">
    <source>
        <dbReference type="PROSITE-ProRule" id="PRU00042"/>
    </source>
</evidence>
<keyword evidence="10" id="KW-1185">Reference proteome</keyword>
<dbReference type="GO" id="GO:0000978">
    <property type="term" value="F:RNA polymerase II cis-regulatory region sequence-specific DNA binding"/>
    <property type="evidence" value="ECO:0007669"/>
    <property type="project" value="TreeGrafter"/>
</dbReference>
<evidence type="ECO:0000256" key="6">
    <source>
        <dbReference type="SAM" id="MobiDB-lite"/>
    </source>
</evidence>
<dbReference type="Pfam" id="PF00096">
    <property type="entry name" value="zf-C2H2"/>
    <property type="match status" value="2"/>
</dbReference>
<dbReference type="PROSITE" id="PS00028">
    <property type="entry name" value="ZINC_FINGER_C2H2_1"/>
    <property type="match status" value="1"/>
</dbReference>
<feature type="compositionally biased region" description="Polar residues" evidence="6">
    <location>
        <begin position="354"/>
        <end position="363"/>
    </location>
</feature>
<keyword evidence="3 5" id="KW-0863">Zinc-finger</keyword>
<reference evidence="9" key="3">
    <citation type="submission" date="2024-02" db="EMBL/GenBank/DDBJ databases">
        <title>Comparative genomics of Cryptococcus and Kwoniella reveals pathogenesis evolution and contrasting modes of karyotype evolution via chromosome fusion or intercentromeric recombination.</title>
        <authorList>
            <person name="Coelho M.A."/>
            <person name="David-Palma M."/>
            <person name="Shea T."/>
            <person name="Bowers K."/>
            <person name="McGinley-Smith S."/>
            <person name="Mohammad A.W."/>
            <person name="Gnirke A."/>
            <person name="Yurkov A.M."/>
            <person name="Nowrousian M."/>
            <person name="Sun S."/>
            <person name="Cuomo C.A."/>
            <person name="Heitman J."/>
        </authorList>
    </citation>
    <scope>NUCLEOTIDE SEQUENCE</scope>
    <source>
        <strain evidence="9">CBS 10117</strain>
    </source>
</reference>
<dbReference type="KEGG" id="kdj:28964199"/>
<evidence type="ECO:0000256" key="1">
    <source>
        <dbReference type="ARBA" id="ARBA00022723"/>
    </source>
</evidence>
<feature type="compositionally biased region" description="Pro residues" evidence="6">
    <location>
        <begin position="8"/>
        <end position="17"/>
    </location>
</feature>
<feature type="region of interest" description="Disordered" evidence="6">
    <location>
        <begin position="1"/>
        <end position="85"/>
    </location>
</feature>
<dbReference type="GO" id="GO:0005667">
    <property type="term" value="C:transcription regulator complex"/>
    <property type="evidence" value="ECO:0007669"/>
    <property type="project" value="TreeGrafter"/>
</dbReference>
<keyword evidence="4" id="KW-0862">Zinc</keyword>
<keyword evidence="1" id="KW-0479">Metal-binding</keyword>
<sequence>MSAETSPHLPPHLPPPVYGQHSAPLSSTPSHMSHNSAIHDSPYGPGDASITSIKTDESSVNDSPAASSKGKNGATGPAEGKSKPHVCPICHRGFTTGGHLQRHHRIHTGVKAFKCPFPGCETKTSRQDNLQQHYRTHLSPTLRRGSGSAARAAVNAAMEAAGLKSSSRASRKSKGSAGGTPSSTASGHMPSPYATPTSQGPSPYAPYMYDPVHGYPAYPLPPPGVGLAQSQSAASSRVPSPVNGHSSGHSSVGSMPPAHQQPFFSQPYTSPYTAYPGVHQQPYRYGPASGIPSPYGAAPHPHHGLYSPGIASEHGHMYSPMQSGFQTHSRESSYGVLTPGYGGNPMANGGYPPRTQTSTPLSQTHDDYGRRPPSPGMMGNGGQNGRRRSPPHDMLGQGVVDPSSMSTRMGGGGPMSYGGYGGHHNGMAYGYGQPISQPHSRDPSGHRASVSSLSEDGSGNGGSDGSKGKSENIPTSSASASLLQLFASC</sequence>
<evidence type="ECO:0000313" key="9">
    <source>
        <dbReference type="EMBL" id="WWC57965.1"/>
    </source>
</evidence>
<feature type="compositionally biased region" description="Polar residues" evidence="6">
    <location>
        <begin position="228"/>
        <end position="238"/>
    </location>
</feature>
<feature type="region of interest" description="Disordered" evidence="6">
    <location>
        <begin position="226"/>
        <end position="267"/>
    </location>
</feature>
<dbReference type="SMART" id="SM00355">
    <property type="entry name" value="ZnF_C2H2"/>
    <property type="match status" value="2"/>
</dbReference>
<dbReference type="PROSITE" id="PS50157">
    <property type="entry name" value="ZINC_FINGER_C2H2_2"/>
    <property type="match status" value="2"/>
</dbReference>
<reference evidence="9" key="2">
    <citation type="submission" date="2013-07" db="EMBL/GenBank/DDBJ databases">
        <authorList>
            <consortium name="The Broad Institute Genome Sequencing Platform"/>
            <person name="Cuomo C."/>
            <person name="Litvintseva A."/>
            <person name="Chen Y."/>
            <person name="Heitman J."/>
            <person name="Sun S."/>
            <person name="Springer D."/>
            <person name="Dromer F."/>
            <person name="Young S.K."/>
            <person name="Zeng Q."/>
            <person name="Gargeya S."/>
            <person name="Fitzgerald M."/>
            <person name="Abouelleil A."/>
            <person name="Alvarado L."/>
            <person name="Berlin A.M."/>
            <person name="Chapman S.B."/>
            <person name="Dewar J."/>
            <person name="Goldberg J."/>
            <person name="Griggs A."/>
            <person name="Gujja S."/>
            <person name="Hansen M."/>
            <person name="Howarth C."/>
            <person name="Imamovic A."/>
            <person name="Larimer J."/>
            <person name="McCowan C."/>
            <person name="Murphy C."/>
            <person name="Pearson M."/>
            <person name="Priest M."/>
            <person name="Roberts A."/>
            <person name="Saif S."/>
            <person name="Shea T."/>
            <person name="Sykes S."/>
            <person name="Wortman J."/>
            <person name="Nusbaum C."/>
            <person name="Birren B."/>
        </authorList>
    </citation>
    <scope>NUCLEOTIDE SEQUENCE</scope>
    <source>
        <strain evidence="9">CBS 10117</strain>
    </source>
</reference>
<feature type="region of interest" description="Disordered" evidence="6">
    <location>
        <begin position="160"/>
        <end position="199"/>
    </location>
</feature>
<dbReference type="AlphaFoldDB" id="A0A1A6AF79"/>
<dbReference type="InterPro" id="IPR013087">
    <property type="entry name" value="Znf_C2H2_type"/>
</dbReference>
<accession>A0A1A6AF79</accession>
<dbReference type="EMBL" id="CP144530">
    <property type="protein sequence ID" value="WWC57965.1"/>
    <property type="molecule type" value="Genomic_DNA"/>
</dbReference>
<gene>
    <name evidence="8" type="ORF">I303_00500</name>
    <name evidence="9" type="ORF">I303_100500</name>
</gene>
<dbReference type="VEuPathDB" id="FungiDB:I303_00500"/>
<dbReference type="PANTHER" id="PTHR14003">
    <property type="entry name" value="TRANSCRIPTIONAL REPRESSOR PROTEIN YY"/>
    <property type="match status" value="1"/>
</dbReference>
<protein>
    <submittedName>
        <fullName evidence="8">Transcriptional regulator Nrg1</fullName>
    </submittedName>
</protein>
<dbReference type="InterPro" id="IPR036236">
    <property type="entry name" value="Znf_C2H2_sf"/>
</dbReference>
<dbReference type="GO" id="GO:0008270">
    <property type="term" value="F:zinc ion binding"/>
    <property type="evidence" value="ECO:0007669"/>
    <property type="project" value="UniProtKB-KW"/>
</dbReference>
<dbReference type="SUPFAM" id="SSF57667">
    <property type="entry name" value="beta-beta-alpha zinc fingers"/>
    <property type="match status" value="1"/>
</dbReference>
<feature type="compositionally biased region" description="Polar residues" evidence="6">
    <location>
        <begin position="49"/>
        <end position="70"/>
    </location>
</feature>
<evidence type="ECO:0000256" key="2">
    <source>
        <dbReference type="ARBA" id="ARBA00022737"/>
    </source>
</evidence>
<dbReference type="GeneID" id="28964199"/>
<dbReference type="Gene3D" id="3.30.160.60">
    <property type="entry name" value="Classic Zinc Finger"/>
    <property type="match status" value="2"/>
</dbReference>
<dbReference type="STRING" id="1296121.A0A1A6AF79"/>
<feature type="compositionally biased region" description="Low complexity" evidence="6">
    <location>
        <begin position="239"/>
        <end position="254"/>
    </location>
</feature>
<feature type="compositionally biased region" description="Polar residues" evidence="6">
    <location>
        <begin position="23"/>
        <end position="38"/>
    </location>
</feature>